<feature type="domain" description="CENP-V/GFA" evidence="4">
    <location>
        <begin position="8"/>
        <end position="103"/>
    </location>
</feature>
<evidence type="ECO:0000313" key="6">
    <source>
        <dbReference type="Proteomes" id="UP001194746"/>
    </source>
</evidence>
<dbReference type="InterPro" id="IPR052355">
    <property type="entry name" value="CENP-V-like"/>
</dbReference>
<dbReference type="GO" id="GO:0016846">
    <property type="term" value="F:carbon-sulfur lyase activity"/>
    <property type="evidence" value="ECO:0007669"/>
    <property type="project" value="InterPro"/>
</dbReference>
<keyword evidence="6" id="KW-1185">Reference proteome</keyword>
<keyword evidence="3" id="KW-0862">Zinc</keyword>
<accession>A0AAD4CAH2</accession>
<evidence type="ECO:0000256" key="1">
    <source>
        <dbReference type="ARBA" id="ARBA00005495"/>
    </source>
</evidence>
<dbReference type="PANTHER" id="PTHR28620:SF1">
    <property type="entry name" value="CENP-V_GFA DOMAIN-CONTAINING PROTEIN"/>
    <property type="match status" value="1"/>
</dbReference>
<gene>
    <name evidence="5" type="ORF">FE257_004950</name>
</gene>
<comment type="similarity">
    <text evidence="1">Belongs to the Gfa family.</text>
</comment>
<evidence type="ECO:0000256" key="2">
    <source>
        <dbReference type="ARBA" id="ARBA00022723"/>
    </source>
</evidence>
<dbReference type="PANTHER" id="PTHR28620">
    <property type="entry name" value="CENTROMERE PROTEIN V"/>
    <property type="match status" value="1"/>
</dbReference>
<keyword evidence="2" id="KW-0479">Metal-binding</keyword>
<evidence type="ECO:0000259" key="4">
    <source>
        <dbReference type="Pfam" id="PF04828"/>
    </source>
</evidence>
<dbReference type="Proteomes" id="UP001194746">
    <property type="component" value="Unassembled WGS sequence"/>
</dbReference>
<comment type="caution">
    <text evidence="5">The sequence shown here is derived from an EMBL/GenBank/DDBJ whole genome shotgun (WGS) entry which is preliminary data.</text>
</comment>
<reference evidence="5" key="2">
    <citation type="submission" date="2020-02" db="EMBL/GenBank/DDBJ databases">
        <authorList>
            <person name="Gilchrist C.L.M."/>
            <person name="Chooi Y.-H."/>
        </authorList>
    </citation>
    <scope>NUCLEOTIDE SEQUENCE</scope>
    <source>
        <strain evidence="5">MST-FP2251</strain>
    </source>
</reference>
<evidence type="ECO:0000313" key="5">
    <source>
        <dbReference type="EMBL" id="KAF9882864.1"/>
    </source>
</evidence>
<reference evidence="5" key="1">
    <citation type="journal article" date="2019" name="Beilstein J. Org. Chem.">
        <title>Nanangenines: drimane sesquiterpenoids as the dominant metabolite cohort of a novel Australian fungus, Aspergillus nanangensis.</title>
        <authorList>
            <person name="Lacey H.J."/>
            <person name="Gilchrist C.L.M."/>
            <person name="Crombie A."/>
            <person name="Kalaitzis J.A."/>
            <person name="Vuong D."/>
            <person name="Rutledge P.J."/>
            <person name="Turner P."/>
            <person name="Pitt J.I."/>
            <person name="Lacey E."/>
            <person name="Chooi Y.H."/>
            <person name="Piggott A.M."/>
        </authorList>
    </citation>
    <scope>NUCLEOTIDE SEQUENCE</scope>
    <source>
        <strain evidence="5">MST-FP2251</strain>
    </source>
</reference>
<protein>
    <recommendedName>
        <fullName evidence="4">CENP-V/GFA domain-containing protein</fullName>
    </recommendedName>
</protein>
<sequence length="123" mass="13773">MSQDQKSTYTGSCHCGQVKFSFQLPSPLEEQEVTSCNCSICQINGYLLVYPQTTDVTYHHTDDAVRSYTFATKRAPHYFCANCGSSVYIKNEIPGMDHMIAVRTVADIDIKSLKIKEADGKSY</sequence>
<dbReference type="SUPFAM" id="SSF51316">
    <property type="entry name" value="Mss4-like"/>
    <property type="match status" value="1"/>
</dbReference>
<proteinExistence type="inferred from homology"/>
<name>A0AAD4CAH2_ASPNN</name>
<dbReference type="GO" id="GO:0046872">
    <property type="term" value="F:metal ion binding"/>
    <property type="evidence" value="ECO:0007669"/>
    <property type="project" value="UniProtKB-KW"/>
</dbReference>
<dbReference type="InterPro" id="IPR006913">
    <property type="entry name" value="CENP-V/GFA"/>
</dbReference>
<evidence type="ECO:0000256" key="3">
    <source>
        <dbReference type="ARBA" id="ARBA00022833"/>
    </source>
</evidence>
<dbReference type="EMBL" id="VCAU01000207">
    <property type="protein sequence ID" value="KAF9882864.1"/>
    <property type="molecule type" value="Genomic_DNA"/>
</dbReference>
<dbReference type="AlphaFoldDB" id="A0AAD4CAH2"/>
<dbReference type="Gene3D" id="2.170.150.70">
    <property type="match status" value="1"/>
</dbReference>
<organism evidence="5 6">
    <name type="scientific">Aspergillus nanangensis</name>
    <dbReference type="NCBI Taxonomy" id="2582783"/>
    <lineage>
        <taxon>Eukaryota</taxon>
        <taxon>Fungi</taxon>
        <taxon>Dikarya</taxon>
        <taxon>Ascomycota</taxon>
        <taxon>Pezizomycotina</taxon>
        <taxon>Eurotiomycetes</taxon>
        <taxon>Eurotiomycetidae</taxon>
        <taxon>Eurotiales</taxon>
        <taxon>Aspergillaceae</taxon>
        <taxon>Aspergillus</taxon>
        <taxon>Aspergillus subgen. Circumdati</taxon>
    </lineage>
</organism>
<dbReference type="Pfam" id="PF04828">
    <property type="entry name" value="GFA"/>
    <property type="match status" value="1"/>
</dbReference>
<dbReference type="InterPro" id="IPR011057">
    <property type="entry name" value="Mss4-like_sf"/>
</dbReference>